<feature type="domain" description="F5/8 type C" evidence="3">
    <location>
        <begin position="322"/>
        <end position="418"/>
    </location>
</feature>
<feature type="domain" description="F5/8 type C" evidence="3">
    <location>
        <begin position="26"/>
        <end position="170"/>
    </location>
</feature>
<feature type="compositionally biased region" description="Low complexity" evidence="1">
    <location>
        <begin position="439"/>
        <end position="451"/>
    </location>
</feature>
<dbReference type="Gene3D" id="2.160.20.10">
    <property type="entry name" value="Single-stranded right-handed beta-helix, Pectin lyase-like"/>
    <property type="match status" value="1"/>
</dbReference>
<dbReference type="Gene3D" id="2.60.120.260">
    <property type="entry name" value="Galactose-binding domain-like"/>
    <property type="match status" value="3"/>
</dbReference>
<dbReference type="Pfam" id="PF22633">
    <property type="entry name" value="F5_F8_type_C_2"/>
    <property type="match status" value="1"/>
</dbReference>
<evidence type="ECO:0000313" key="4">
    <source>
        <dbReference type="EMBL" id="GGI08382.1"/>
    </source>
</evidence>
<evidence type="ECO:0000256" key="1">
    <source>
        <dbReference type="SAM" id="MobiDB-lite"/>
    </source>
</evidence>
<accession>A0A8J3ESY0</accession>
<feature type="domain" description="F5/8 type C" evidence="3">
    <location>
        <begin position="172"/>
        <end position="306"/>
    </location>
</feature>
<dbReference type="InterPro" id="IPR052407">
    <property type="entry name" value="BTB_POZ_domain_cont_9"/>
</dbReference>
<gene>
    <name evidence="4" type="ORF">GCM10011354_28810</name>
</gene>
<dbReference type="PANTHER" id="PTHR46306:SF1">
    <property type="entry name" value="BTB_POZ DOMAIN-CONTAINING PROTEIN 9"/>
    <property type="match status" value="1"/>
</dbReference>
<dbReference type="InterPro" id="IPR008979">
    <property type="entry name" value="Galactose-bd-like_sf"/>
</dbReference>
<dbReference type="InterPro" id="IPR000421">
    <property type="entry name" value="FA58C"/>
</dbReference>
<proteinExistence type="predicted"/>
<dbReference type="InterPro" id="IPR006626">
    <property type="entry name" value="PbH1"/>
</dbReference>
<sequence length="713" mass="75290">MSSLLPPSLRSPLAGLALAAVAASSLAVPALTEAAAAATTSGALPVAGVTASAHDGNVPANAVDGSLTTRWSAAGDGQYLTADLGQPALVDGLALAWHDGNRRRAEFSVSVSPDGERWQTVLARTSSSGTTLELERFGFAPIEARFVRLTGHGNNLNAWNSLTELEVLGAAVPTPTAGRLPVAGVTATSHDGNVPANAVDGSLSTRWSALGDGEQLTADLGTLATVDAVELAWHSGDRRRAVFSLEVSVDGDTWHTVLARTRASGTTLQLERHALAPVEARFVRLTGHGNNLNAWNAVTELEVHGTPVVWKRALRPVAGVQWGQHEDGHRFTVDLGTVTTVDEVALTWQGGTPAGTFSLATSTDADDWTPVVTTTDVVPARAETYRFDTVSARYVQVTADGPALDTWTAIADVVVSGRDRARTASAVPQPLGPQDGDADAPASSDAWSPAATDVPAQGPVPDVLLDPEAHGFPGPTTTGAADVDELRVVEGRVNVDRDGQVLENVLVRGRINVTAANATIRNVRVEASSEYGIVIDHRNGGRHLTVLDTEIVGRGESCIAGIAHHSFTARRVEVTNCDDGFRIGTDTTIEDSFVHGLRKSKGDEHNDAMQTTGGRNIVIRNNTMISVWRRQTSSILLQAIFSPIDNVLVEGNLMSGGTYTIYVENANDQPGPTNVTIRDNVLVEGSGLYGHRRFRNAQVRWEGNVFSTGGRAD</sequence>
<dbReference type="AlphaFoldDB" id="A0A8J3ESY0"/>
<reference evidence="4" key="2">
    <citation type="submission" date="2020-09" db="EMBL/GenBank/DDBJ databases">
        <authorList>
            <person name="Sun Q."/>
            <person name="Zhou Y."/>
        </authorList>
    </citation>
    <scope>NUCLEOTIDE SEQUENCE</scope>
    <source>
        <strain evidence="4">CGMCC 1.14988</strain>
    </source>
</reference>
<dbReference type="InterPro" id="IPR012334">
    <property type="entry name" value="Pectin_lyas_fold"/>
</dbReference>
<keyword evidence="5" id="KW-1185">Reference proteome</keyword>
<protein>
    <recommendedName>
        <fullName evidence="3">F5/8 type C domain-containing protein</fullName>
    </recommendedName>
</protein>
<dbReference type="SUPFAM" id="SSF49785">
    <property type="entry name" value="Galactose-binding domain-like"/>
    <property type="match status" value="3"/>
</dbReference>
<dbReference type="SUPFAM" id="SSF51126">
    <property type="entry name" value="Pectin lyase-like"/>
    <property type="match status" value="1"/>
</dbReference>
<feature type="chain" id="PRO_5039717201" description="F5/8 type C domain-containing protein" evidence="2">
    <location>
        <begin position="20"/>
        <end position="713"/>
    </location>
</feature>
<dbReference type="PANTHER" id="PTHR46306">
    <property type="entry name" value="BTB/POZ DOMAIN-CONTAINING PROTEIN 9"/>
    <property type="match status" value="1"/>
</dbReference>
<feature type="region of interest" description="Disordered" evidence="1">
    <location>
        <begin position="421"/>
        <end position="480"/>
    </location>
</feature>
<dbReference type="InterPro" id="IPR011050">
    <property type="entry name" value="Pectin_lyase_fold/virulence"/>
</dbReference>
<dbReference type="EMBL" id="BMHA01000011">
    <property type="protein sequence ID" value="GGI08382.1"/>
    <property type="molecule type" value="Genomic_DNA"/>
</dbReference>
<keyword evidence="2" id="KW-0732">Signal</keyword>
<dbReference type="GO" id="GO:0005737">
    <property type="term" value="C:cytoplasm"/>
    <property type="evidence" value="ECO:0007669"/>
    <property type="project" value="TreeGrafter"/>
</dbReference>
<dbReference type="RefSeq" id="WP_165404039.1">
    <property type="nucleotide sequence ID" value="NZ_BMHA01000011.1"/>
</dbReference>
<name>A0A8J3ESY0_9ACTN</name>
<evidence type="ECO:0000313" key="5">
    <source>
        <dbReference type="Proteomes" id="UP000650511"/>
    </source>
</evidence>
<evidence type="ECO:0000256" key="2">
    <source>
        <dbReference type="SAM" id="SignalP"/>
    </source>
</evidence>
<dbReference type="PROSITE" id="PS50022">
    <property type="entry name" value="FA58C_3"/>
    <property type="match status" value="3"/>
</dbReference>
<dbReference type="Pfam" id="PF00754">
    <property type="entry name" value="F5_F8_type_C"/>
    <property type="match status" value="2"/>
</dbReference>
<organism evidence="4 5">
    <name type="scientific">Egicoccus halophilus</name>
    <dbReference type="NCBI Taxonomy" id="1670830"/>
    <lineage>
        <taxon>Bacteria</taxon>
        <taxon>Bacillati</taxon>
        <taxon>Actinomycetota</taxon>
        <taxon>Nitriliruptoria</taxon>
        <taxon>Egicoccales</taxon>
        <taxon>Egicoccaceae</taxon>
        <taxon>Egicoccus</taxon>
    </lineage>
</organism>
<dbReference type="SMART" id="SM00710">
    <property type="entry name" value="PbH1"/>
    <property type="match status" value="5"/>
</dbReference>
<feature type="signal peptide" evidence="2">
    <location>
        <begin position="1"/>
        <end position="19"/>
    </location>
</feature>
<evidence type="ECO:0000259" key="3">
    <source>
        <dbReference type="PROSITE" id="PS50022"/>
    </source>
</evidence>
<comment type="caution">
    <text evidence="4">The sequence shown here is derived from an EMBL/GenBank/DDBJ whole genome shotgun (WGS) entry which is preliminary data.</text>
</comment>
<reference evidence="4" key="1">
    <citation type="journal article" date="2014" name="Int. J. Syst. Evol. Microbiol.">
        <title>Complete genome sequence of Corynebacterium casei LMG S-19264T (=DSM 44701T), isolated from a smear-ripened cheese.</title>
        <authorList>
            <consortium name="US DOE Joint Genome Institute (JGI-PGF)"/>
            <person name="Walter F."/>
            <person name="Albersmeier A."/>
            <person name="Kalinowski J."/>
            <person name="Ruckert C."/>
        </authorList>
    </citation>
    <scope>NUCLEOTIDE SEQUENCE</scope>
    <source>
        <strain evidence="4">CGMCC 1.14988</strain>
    </source>
</reference>
<dbReference type="Proteomes" id="UP000650511">
    <property type="component" value="Unassembled WGS sequence"/>
</dbReference>